<evidence type="ECO:0000313" key="2">
    <source>
        <dbReference type="EMBL" id="NYE73348.1"/>
    </source>
</evidence>
<gene>
    <name evidence="2" type="ORF">BKA15_004677</name>
</gene>
<feature type="transmembrane region" description="Helical" evidence="1">
    <location>
        <begin position="162"/>
        <end position="181"/>
    </location>
</feature>
<dbReference type="RefSeq" id="WP_179754781.1">
    <property type="nucleotide sequence ID" value="NZ_JACCBU010000001.1"/>
</dbReference>
<keyword evidence="1" id="KW-0812">Transmembrane</keyword>
<feature type="transmembrane region" description="Helical" evidence="1">
    <location>
        <begin position="83"/>
        <end position="101"/>
    </location>
</feature>
<feature type="transmembrane region" description="Helical" evidence="1">
    <location>
        <begin position="21"/>
        <end position="40"/>
    </location>
</feature>
<evidence type="ECO:0000313" key="3">
    <source>
        <dbReference type="Proteomes" id="UP000569914"/>
    </source>
</evidence>
<proteinExistence type="predicted"/>
<feature type="transmembrane region" description="Helical" evidence="1">
    <location>
        <begin position="138"/>
        <end position="156"/>
    </location>
</feature>
<dbReference type="EMBL" id="JACCBU010000001">
    <property type="protein sequence ID" value="NYE73348.1"/>
    <property type="molecule type" value="Genomic_DNA"/>
</dbReference>
<keyword evidence="1" id="KW-0472">Membrane</keyword>
<comment type="caution">
    <text evidence="2">The sequence shown here is derived from an EMBL/GenBank/DDBJ whole genome shotgun (WGS) entry which is preliminary data.</text>
</comment>
<dbReference type="AlphaFoldDB" id="A0A7Y9LE13"/>
<keyword evidence="1" id="KW-1133">Transmembrane helix</keyword>
<dbReference type="Proteomes" id="UP000569914">
    <property type="component" value="Unassembled WGS sequence"/>
</dbReference>
<feature type="transmembrane region" description="Helical" evidence="1">
    <location>
        <begin position="107"/>
        <end position="126"/>
    </location>
</feature>
<organism evidence="2 3">
    <name type="scientific">Microlunatus parietis</name>
    <dbReference type="NCBI Taxonomy" id="682979"/>
    <lineage>
        <taxon>Bacteria</taxon>
        <taxon>Bacillati</taxon>
        <taxon>Actinomycetota</taxon>
        <taxon>Actinomycetes</taxon>
        <taxon>Propionibacteriales</taxon>
        <taxon>Propionibacteriaceae</taxon>
        <taxon>Microlunatus</taxon>
    </lineage>
</organism>
<accession>A0A7Y9LE13</accession>
<sequence>MASTKAERRQQLADFEKRATRIAVGLVIAGPVLGIAAIFIGSAEIFPYEYTVTVALTAMLAPIGLALLIGAVGGLYLIGGWRVAPFGLVFVAGFAALVYGIVVADPWWRQVGVGLLAVSGLVIFLAGTASAKTLPSPWPVAAVTAAGGVIAIVGLVTDLWPVHLFGAMAAACPLGMLIGILRRSS</sequence>
<reference evidence="2 3" key="1">
    <citation type="submission" date="2020-07" db="EMBL/GenBank/DDBJ databases">
        <title>Sequencing the genomes of 1000 actinobacteria strains.</title>
        <authorList>
            <person name="Klenk H.-P."/>
        </authorList>
    </citation>
    <scope>NUCLEOTIDE SEQUENCE [LARGE SCALE GENOMIC DNA]</scope>
    <source>
        <strain evidence="2 3">DSM 22083</strain>
    </source>
</reference>
<keyword evidence="3" id="KW-1185">Reference proteome</keyword>
<feature type="transmembrane region" description="Helical" evidence="1">
    <location>
        <begin position="52"/>
        <end position="76"/>
    </location>
</feature>
<name>A0A7Y9LE13_9ACTN</name>
<protein>
    <submittedName>
        <fullName evidence="2">Uncharacterized protein</fullName>
    </submittedName>
</protein>
<evidence type="ECO:0000256" key="1">
    <source>
        <dbReference type="SAM" id="Phobius"/>
    </source>
</evidence>